<evidence type="ECO:0008006" key="5">
    <source>
        <dbReference type="Google" id="ProtNLM"/>
    </source>
</evidence>
<protein>
    <recommendedName>
        <fullName evidence="5">Stage II sporulation protein P</fullName>
    </recommendedName>
</protein>
<evidence type="ECO:0000256" key="1">
    <source>
        <dbReference type="SAM" id="MobiDB-lite"/>
    </source>
</evidence>
<feature type="transmembrane region" description="Helical" evidence="2">
    <location>
        <begin position="324"/>
        <end position="346"/>
    </location>
</feature>
<feature type="compositionally biased region" description="Basic and acidic residues" evidence="1">
    <location>
        <begin position="399"/>
        <end position="414"/>
    </location>
</feature>
<evidence type="ECO:0000313" key="3">
    <source>
        <dbReference type="EMBL" id="KYO66701.1"/>
    </source>
</evidence>
<gene>
    <name evidence="3" type="ORF">ATZ99_09450</name>
</gene>
<keyword evidence="4" id="KW-1185">Reference proteome</keyword>
<keyword evidence="2" id="KW-0812">Transmembrane</keyword>
<evidence type="ECO:0000313" key="4">
    <source>
        <dbReference type="Proteomes" id="UP000075737"/>
    </source>
</evidence>
<dbReference type="Pfam" id="PF07454">
    <property type="entry name" value="SpoIIP"/>
    <property type="match status" value="1"/>
</dbReference>
<dbReference type="AlphaFoldDB" id="A0A162MMB9"/>
<dbReference type="OrthoDB" id="1633470at2"/>
<name>A0A162MMB9_9FIRM</name>
<keyword evidence="2" id="KW-1133">Transmembrane helix</keyword>
<organism evidence="3 4">
    <name type="scientific">Thermovenabulum gondwanense</name>
    <dbReference type="NCBI Taxonomy" id="520767"/>
    <lineage>
        <taxon>Bacteria</taxon>
        <taxon>Bacillati</taxon>
        <taxon>Bacillota</taxon>
        <taxon>Clostridia</taxon>
        <taxon>Thermosediminibacterales</taxon>
        <taxon>Thermosediminibacteraceae</taxon>
        <taxon>Thermovenabulum</taxon>
    </lineage>
</organism>
<sequence length="414" mass="46953">MRSKIKRLYIYLLIIFIVFSFFSIVHAEEETKEGYFTVYEEGTNDIIFRTSMFVTVGDQYLDEKNNLYEVTEVKGNIAFAKFIEKIDIESALQTNEQEGVQEAFKEAGQKVIVIYHTHSDESYVPTDGKSSIPYRGGIFKVGEALKKALEQKGVKVIQSEKPHDPHDAGAYHRSRRTAMELLKNKPDAVLDIHRDAVPAEEYTGSVNGRPVAQVRLVVGRQNPQIKMINNFAWQIKATADKKYPGLFKGIFYGKGNYNQDLFPRTILVEAGTYTNHREKAEEGIQHLADVIMATVYGADYQKESAPQGLVTQVPGERKSAGATIFWIIFIVVLGIVGYMIISTGGWNEFKSKVKKFGSSEFSNFLGNIFVKKEKSILEENQEEIKKEEKEAAELLSDQNKTETEEENKKEENNL</sequence>
<dbReference type="InterPro" id="IPR010897">
    <property type="entry name" value="Spore_II_P"/>
</dbReference>
<comment type="caution">
    <text evidence="3">The sequence shown here is derived from an EMBL/GenBank/DDBJ whole genome shotgun (WGS) entry which is preliminary data.</text>
</comment>
<evidence type="ECO:0000256" key="2">
    <source>
        <dbReference type="SAM" id="Phobius"/>
    </source>
</evidence>
<reference evidence="3 4" key="1">
    <citation type="submission" date="2015-12" db="EMBL/GenBank/DDBJ databases">
        <title>Draft genome of Thermovenabulum gondwanense isolated from a red thermophilic microbial mat colonisisng an outflow channel of a bore well.</title>
        <authorList>
            <person name="Patel B.K."/>
        </authorList>
    </citation>
    <scope>NUCLEOTIDE SEQUENCE [LARGE SCALE GENOMIC DNA]</scope>
    <source>
        <strain evidence="3 4">R270</strain>
    </source>
</reference>
<keyword evidence="2" id="KW-0472">Membrane</keyword>
<dbReference type="NCBIfam" id="TIGR02867">
    <property type="entry name" value="spore_II_P"/>
    <property type="match status" value="1"/>
</dbReference>
<feature type="region of interest" description="Disordered" evidence="1">
    <location>
        <begin position="387"/>
        <end position="414"/>
    </location>
</feature>
<dbReference type="PATRIC" id="fig|520767.4.peg.1040"/>
<dbReference type="Proteomes" id="UP000075737">
    <property type="component" value="Unassembled WGS sequence"/>
</dbReference>
<accession>A0A162MMB9</accession>
<dbReference type="RefSeq" id="WP_157074716.1">
    <property type="nucleotide sequence ID" value="NZ_LOHZ01000025.1"/>
</dbReference>
<dbReference type="STRING" id="520767.ATZ99_09450"/>
<dbReference type="EMBL" id="LOHZ01000025">
    <property type="protein sequence ID" value="KYO66701.1"/>
    <property type="molecule type" value="Genomic_DNA"/>
</dbReference>
<proteinExistence type="predicted"/>